<evidence type="ECO:0000313" key="5">
    <source>
        <dbReference type="EMBL" id="WYJ92288.1"/>
    </source>
</evidence>
<dbReference type="InterPro" id="IPR036390">
    <property type="entry name" value="WH_DNA-bd_sf"/>
</dbReference>
<dbReference type="PANTHER" id="PTHR34580:SF9">
    <property type="entry name" value="SLL5097 PROTEIN"/>
    <property type="match status" value="1"/>
</dbReference>
<gene>
    <name evidence="4" type="ORF">A5888_002189</name>
    <name evidence="5" type="ORF">A5888_004061</name>
</gene>
<dbReference type="InterPro" id="IPR026881">
    <property type="entry name" value="WYL_dom"/>
</dbReference>
<feature type="domain" description="WCX" evidence="3">
    <location>
        <begin position="228"/>
        <end position="303"/>
    </location>
</feature>
<dbReference type="Gene3D" id="1.10.10.10">
    <property type="entry name" value="Winged helix-like DNA-binding domain superfamily/Winged helix DNA-binding domain"/>
    <property type="match status" value="1"/>
</dbReference>
<dbReference type="SUPFAM" id="SSF46785">
    <property type="entry name" value="Winged helix' DNA-binding domain"/>
    <property type="match status" value="1"/>
</dbReference>
<dbReference type="InterPro" id="IPR013196">
    <property type="entry name" value="HTH_11"/>
</dbReference>
<organism evidence="4">
    <name type="scientific">Candidatus Enterococcus clewellii</name>
    <dbReference type="NCBI Taxonomy" id="1834193"/>
    <lineage>
        <taxon>Bacteria</taxon>
        <taxon>Bacillati</taxon>
        <taxon>Bacillota</taxon>
        <taxon>Bacilli</taxon>
        <taxon>Lactobacillales</taxon>
        <taxon>Enterococcaceae</taxon>
        <taxon>Enterococcus</taxon>
    </lineage>
</organism>
<dbReference type="InterPro" id="IPR028349">
    <property type="entry name" value="PafC-like"/>
</dbReference>
<dbReference type="AlphaFoldDB" id="A0A242K7S1"/>
<accession>A0A242K7S1</accession>
<protein>
    <recommendedName>
        <fullName evidence="7">HTH deoR-type domain-containing protein</fullName>
    </recommendedName>
</protein>
<keyword evidence="6" id="KW-1185">Reference proteome</keyword>
<dbReference type="PROSITE" id="PS52050">
    <property type="entry name" value="WYL"/>
    <property type="match status" value="1"/>
</dbReference>
<evidence type="ECO:0000313" key="4">
    <source>
        <dbReference type="EMBL" id="OTP15975.1"/>
    </source>
</evidence>
<dbReference type="PANTHER" id="PTHR34580">
    <property type="match status" value="1"/>
</dbReference>
<dbReference type="Pfam" id="PF13280">
    <property type="entry name" value="WYL"/>
    <property type="match status" value="1"/>
</dbReference>
<feature type="domain" description="WYL" evidence="2">
    <location>
        <begin position="139"/>
        <end position="205"/>
    </location>
</feature>
<dbReference type="Pfam" id="PF25583">
    <property type="entry name" value="WCX"/>
    <property type="match status" value="1"/>
</dbReference>
<dbReference type="EMBL" id="CP147247">
    <property type="protein sequence ID" value="WYJ92288.1"/>
    <property type="molecule type" value="Genomic_DNA"/>
</dbReference>
<proteinExistence type="predicted"/>
<dbReference type="OrthoDB" id="9815009at2"/>
<sequence>MKKEQVLYEMMWYIQNKKEFTAQELADRFHLSIRSVYRYITDLADLGLYVDSKKGRNGGFTVLANQVLPPVLFTEDEITALYFAIQSLQNFEDFPFQMNTITAGEKLLAVVPQKMQEKLLHLEDHFQLSTPRQVVENSFLSELMRASMDHLKVEIDYHSPKRQSIKQLEPIGIYANNGFWYLFAFDAEQEETRHYRADRIQRVTILEEPSKTELTLAELDKEFIPKKPIKMKVELTEKGVRQCMENRYLYKGIIPKEHGGVLELMVAHRDIPYTTTYLLLLGKEAKVIEPPELVDHLRQRVQEIEALYQ</sequence>
<evidence type="ECO:0000259" key="3">
    <source>
        <dbReference type="Pfam" id="PF25583"/>
    </source>
</evidence>
<evidence type="ECO:0008006" key="7">
    <source>
        <dbReference type="Google" id="ProtNLM"/>
    </source>
</evidence>
<evidence type="ECO:0000313" key="6">
    <source>
        <dbReference type="Proteomes" id="UP000195141"/>
    </source>
</evidence>
<evidence type="ECO:0000259" key="1">
    <source>
        <dbReference type="Pfam" id="PF08279"/>
    </source>
</evidence>
<dbReference type="InterPro" id="IPR057727">
    <property type="entry name" value="WCX_dom"/>
</dbReference>
<reference evidence="5" key="3">
    <citation type="submission" date="2024-03" db="EMBL/GenBank/DDBJ databases">
        <title>The Genome Sequence of Enterococcus sp. DIV0242b.</title>
        <authorList>
            <consortium name="The Broad Institute Genomics Platform"/>
            <consortium name="The Broad Institute Microbial Omics Core"/>
            <consortium name="The Broad Institute Genomic Center for Infectious Diseases"/>
            <person name="Earl A."/>
            <person name="Manson A."/>
            <person name="Gilmore M."/>
            <person name="Schwartman J."/>
            <person name="Shea T."/>
            <person name="Abouelleil A."/>
            <person name="Cao P."/>
            <person name="Chapman S."/>
            <person name="Cusick C."/>
            <person name="Young S."/>
            <person name="Neafsey D."/>
            <person name="Nusbaum C."/>
            <person name="Birren B."/>
        </authorList>
    </citation>
    <scope>NUCLEOTIDE SEQUENCE</scope>
    <source>
        <strain evidence="5">9E7_DIV0242</strain>
    </source>
</reference>
<feature type="domain" description="Helix-turn-helix type 11" evidence="1">
    <location>
        <begin position="11"/>
        <end position="59"/>
    </location>
</feature>
<dbReference type="Pfam" id="PF08279">
    <property type="entry name" value="HTH_11"/>
    <property type="match status" value="1"/>
</dbReference>
<dbReference type="InterPro" id="IPR036388">
    <property type="entry name" value="WH-like_DNA-bd_sf"/>
</dbReference>
<dbReference type="PIRSF" id="PIRSF016838">
    <property type="entry name" value="PafC"/>
    <property type="match status" value="1"/>
</dbReference>
<dbReference type="EMBL" id="NGMM01000003">
    <property type="protein sequence ID" value="OTP15975.1"/>
    <property type="molecule type" value="Genomic_DNA"/>
</dbReference>
<dbReference type="Proteomes" id="UP000195141">
    <property type="component" value="Chromosome"/>
</dbReference>
<evidence type="ECO:0000259" key="2">
    <source>
        <dbReference type="Pfam" id="PF13280"/>
    </source>
</evidence>
<reference evidence="4" key="1">
    <citation type="submission" date="2017-05" db="EMBL/GenBank/DDBJ databases">
        <title>The Genome Sequence of Enterococcus sp. 9E7_DIV0242.</title>
        <authorList>
            <consortium name="The Broad Institute Genomics Platform"/>
            <consortium name="The Broad Institute Genomic Center for Infectious Diseases"/>
            <person name="Earl A."/>
            <person name="Manson A."/>
            <person name="Schwartman J."/>
            <person name="Gilmore M."/>
            <person name="Abouelleil A."/>
            <person name="Cao P."/>
            <person name="Chapman S."/>
            <person name="Cusick C."/>
            <person name="Shea T."/>
            <person name="Young S."/>
            <person name="Neafsey D."/>
            <person name="Nusbaum C."/>
            <person name="Birren B."/>
        </authorList>
    </citation>
    <scope>NUCLEOTIDE SEQUENCE [LARGE SCALE GENOMIC DNA]</scope>
    <source>
        <strain evidence="4">9E7_DIV0242</strain>
    </source>
</reference>
<dbReference type="InterPro" id="IPR051534">
    <property type="entry name" value="CBASS_pafABC_assoc_protein"/>
</dbReference>
<reference evidence="5" key="2">
    <citation type="submission" date="2017-05" db="EMBL/GenBank/DDBJ databases">
        <authorList>
            <consortium name="The Broad Institute Genomics Platform"/>
            <consortium name="The Broad Institute Genomic Center for Infectious Diseases"/>
            <person name="Earl A."/>
            <person name="Manson A."/>
            <person name="Schwartman J."/>
            <person name="Gilmore M."/>
            <person name="Abouelleil A."/>
            <person name="Cao P."/>
            <person name="Chapman S."/>
            <person name="Cusick C."/>
            <person name="Shea T."/>
            <person name="Young S."/>
            <person name="Neafsey D."/>
            <person name="Nusbaum C."/>
            <person name="Birren B."/>
        </authorList>
    </citation>
    <scope>NUCLEOTIDE SEQUENCE</scope>
    <source>
        <strain evidence="5">9E7_DIV0242</strain>
    </source>
</reference>
<name>A0A242K7S1_9ENTE</name>
<dbReference type="RefSeq" id="WP_086349249.1">
    <property type="nucleotide sequence ID" value="NZ_CP147247.1"/>
</dbReference>